<comment type="caution">
    <text evidence="1">The sequence shown here is derived from an EMBL/GenBank/DDBJ whole genome shotgun (WGS) entry which is preliminary data.</text>
</comment>
<gene>
    <name evidence="1" type="ORF">RM541_03210</name>
</gene>
<evidence type="ECO:0000313" key="1">
    <source>
        <dbReference type="EMBL" id="MDT0685355.1"/>
    </source>
</evidence>
<evidence type="ECO:0008006" key="3">
    <source>
        <dbReference type="Google" id="ProtNLM"/>
    </source>
</evidence>
<name>A0ABU3DNR5_9FLAO</name>
<reference evidence="1 2" key="1">
    <citation type="submission" date="2023-09" db="EMBL/GenBank/DDBJ databases">
        <authorList>
            <person name="Rey-Velasco X."/>
        </authorList>
    </citation>
    <scope>NUCLEOTIDE SEQUENCE [LARGE SCALE GENOMIC DNA]</scope>
    <source>
        <strain evidence="1 2">F225</strain>
    </source>
</reference>
<keyword evidence="2" id="KW-1185">Reference proteome</keyword>
<dbReference type="Proteomes" id="UP001253848">
    <property type="component" value="Unassembled WGS sequence"/>
</dbReference>
<protein>
    <recommendedName>
        <fullName evidence="3">Transposase</fullName>
    </recommendedName>
</protein>
<organism evidence="1 2">
    <name type="scientific">Autumnicola psychrophila</name>
    <dbReference type="NCBI Taxonomy" id="3075592"/>
    <lineage>
        <taxon>Bacteria</taxon>
        <taxon>Pseudomonadati</taxon>
        <taxon>Bacteroidota</taxon>
        <taxon>Flavobacteriia</taxon>
        <taxon>Flavobacteriales</taxon>
        <taxon>Flavobacteriaceae</taxon>
        <taxon>Autumnicola</taxon>
    </lineage>
</organism>
<dbReference type="RefSeq" id="WP_311498782.1">
    <property type="nucleotide sequence ID" value="NZ_JAVRHN010000002.1"/>
</dbReference>
<dbReference type="EMBL" id="JAVRHN010000002">
    <property type="protein sequence ID" value="MDT0685355.1"/>
    <property type="molecule type" value="Genomic_DNA"/>
</dbReference>
<sequence>MKDRNPKLFSFSKVYCGIFGHSLKVSKNVTEHVHEYRCAKCGVEMTDTANGFLARLTPKFKETNNYLAKIHQRRRNRKNLLVAEAS</sequence>
<proteinExistence type="predicted"/>
<evidence type="ECO:0000313" key="2">
    <source>
        <dbReference type="Proteomes" id="UP001253848"/>
    </source>
</evidence>
<accession>A0ABU3DNR5</accession>